<dbReference type="STRING" id="7868.ENSCMIP00000020679"/>
<evidence type="ECO:0000256" key="2">
    <source>
        <dbReference type="ARBA" id="ARBA00023013"/>
    </source>
</evidence>
<dbReference type="OrthoDB" id="9940972at2759"/>
<reference evidence="6" key="3">
    <citation type="journal article" date="2014" name="Nature">
        <title>Elephant shark genome provides unique insights into gnathostome evolution.</title>
        <authorList>
            <consortium name="International Elephant Shark Genome Sequencing Consortium"/>
            <person name="Venkatesh B."/>
            <person name="Lee A.P."/>
            <person name="Ravi V."/>
            <person name="Maurya A.K."/>
            <person name="Lian M.M."/>
            <person name="Swann J.B."/>
            <person name="Ohta Y."/>
            <person name="Flajnik M.F."/>
            <person name="Sutoh Y."/>
            <person name="Kasahara M."/>
            <person name="Hoon S."/>
            <person name="Gangu V."/>
            <person name="Roy S.W."/>
            <person name="Irimia M."/>
            <person name="Korzh V."/>
            <person name="Kondrychyn I."/>
            <person name="Lim Z.W."/>
            <person name="Tay B.H."/>
            <person name="Tohari S."/>
            <person name="Kong K.W."/>
            <person name="Ho S."/>
            <person name="Lorente-Galdos B."/>
            <person name="Quilez J."/>
            <person name="Marques-Bonet T."/>
            <person name="Raney B.J."/>
            <person name="Ingham P.W."/>
            <person name="Tay A."/>
            <person name="Hillier L.W."/>
            <person name="Minx P."/>
            <person name="Boehm T."/>
            <person name="Wilson R.K."/>
            <person name="Brenner S."/>
            <person name="Warren W.C."/>
        </authorList>
    </citation>
    <scope>NUCLEOTIDE SEQUENCE [LARGE SCALE GENOMIC DNA]</scope>
</reference>
<dbReference type="PANTHER" id="PTHR46778">
    <property type="entry name" value="CYCLIN-DEPENDENT KINASE INHIBITOR 1-RELATED"/>
    <property type="match status" value="1"/>
</dbReference>
<dbReference type="Gene3D" id="4.10.365.10">
    <property type="entry name" value="p27"/>
    <property type="match status" value="1"/>
</dbReference>
<dbReference type="RefSeq" id="XP_042191620.1">
    <property type="nucleotide sequence ID" value="XM_042335686.1"/>
</dbReference>
<evidence type="ECO:0000256" key="1">
    <source>
        <dbReference type="ARBA" id="ARBA00006726"/>
    </source>
</evidence>
<protein>
    <submittedName>
        <fullName evidence="5">Cyclin-dependent kinase inhibitor 1-like</fullName>
    </submittedName>
</protein>
<feature type="region of interest" description="Disordered" evidence="3">
    <location>
        <begin position="99"/>
        <end position="130"/>
    </location>
</feature>
<feature type="domain" description="Cyclin-dependent kinase inhibitor" evidence="4">
    <location>
        <begin position="24"/>
        <end position="72"/>
    </location>
</feature>
<dbReference type="OMA" id="AGQKWNY"/>
<evidence type="ECO:0000313" key="6">
    <source>
        <dbReference type="Proteomes" id="UP000314986"/>
    </source>
</evidence>
<sequence>MMGLESEEKVEIDPKVKADRVRRNLFGPVDHEQLQEDFQRLLWTSIEVARQKWNFDFIREIPSAGTLEWEELSCQDVPAFYRSCVIRGRKHLQGLQGATLQNSSCSQQPEVQAQERKTQGTPQPKKRRQTCMTDYYSAKRRCTSETDYSSKE</sequence>
<dbReference type="Ensembl" id="ENSCMIT00000021058.1">
    <property type="protein sequence ID" value="ENSCMIP00000020679.1"/>
    <property type="gene ID" value="ENSCMIG00000009511.1"/>
</dbReference>
<dbReference type="GO" id="GO:0007346">
    <property type="term" value="P:regulation of mitotic cell cycle"/>
    <property type="evidence" value="ECO:0007669"/>
    <property type="project" value="InterPro"/>
</dbReference>
<proteinExistence type="inferred from homology"/>
<reference evidence="5" key="5">
    <citation type="submission" date="2025-09" db="UniProtKB">
        <authorList>
            <consortium name="Ensembl"/>
        </authorList>
    </citation>
    <scope>IDENTIFICATION</scope>
</reference>
<dbReference type="GO" id="GO:0004861">
    <property type="term" value="F:cyclin-dependent protein serine/threonine kinase inhibitor activity"/>
    <property type="evidence" value="ECO:0007669"/>
    <property type="project" value="InterPro"/>
</dbReference>
<dbReference type="GO" id="GO:0072331">
    <property type="term" value="P:signal transduction by p53 class mediator"/>
    <property type="evidence" value="ECO:0007669"/>
    <property type="project" value="InterPro"/>
</dbReference>
<evidence type="ECO:0000256" key="3">
    <source>
        <dbReference type="SAM" id="MobiDB-lite"/>
    </source>
</evidence>
<dbReference type="InParanoid" id="A0A4W3IIH6"/>
<dbReference type="InterPro" id="IPR029841">
    <property type="entry name" value="CDKN1A"/>
</dbReference>
<reference evidence="6" key="1">
    <citation type="journal article" date="2006" name="Science">
        <title>Ancient noncoding elements conserved in the human genome.</title>
        <authorList>
            <person name="Venkatesh B."/>
            <person name="Kirkness E.F."/>
            <person name="Loh Y.H."/>
            <person name="Halpern A.L."/>
            <person name="Lee A.P."/>
            <person name="Johnson J."/>
            <person name="Dandona N."/>
            <person name="Viswanathan L.D."/>
            <person name="Tay A."/>
            <person name="Venter J.C."/>
            <person name="Strausberg R.L."/>
            <person name="Brenner S."/>
        </authorList>
    </citation>
    <scope>NUCLEOTIDE SEQUENCE [LARGE SCALE GENOMIC DNA]</scope>
</reference>
<comment type="similarity">
    <text evidence="1">Belongs to the CDI family.</text>
</comment>
<dbReference type="InterPro" id="IPR044898">
    <property type="entry name" value="CDI_dom_sf"/>
</dbReference>
<accession>A0A4W3IIH6</accession>
<dbReference type="InterPro" id="IPR003175">
    <property type="entry name" value="CDI_dom"/>
</dbReference>
<organism evidence="5 6">
    <name type="scientific">Callorhinchus milii</name>
    <name type="common">Ghost shark</name>
    <dbReference type="NCBI Taxonomy" id="7868"/>
    <lineage>
        <taxon>Eukaryota</taxon>
        <taxon>Metazoa</taxon>
        <taxon>Chordata</taxon>
        <taxon>Craniata</taxon>
        <taxon>Vertebrata</taxon>
        <taxon>Chondrichthyes</taxon>
        <taxon>Holocephali</taxon>
        <taxon>Chimaeriformes</taxon>
        <taxon>Callorhinchidae</taxon>
        <taxon>Callorhinchus</taxon>
    </lineage>
</organism>
<keyword evidence="6" id="KW-1185">Reference proteome</keyword>
<dbReference type="Proteomes" id="UP000314986">
    <property type="component" value="Unassembled WGS sequence"/>
</dbReference>
<gene>
    <name evidence="5" type="primary">cdkn1d</name>
</gene>
<dbReference type="GeneID" id="103179335"/>
<dbReference type="GO" id="GO:0005634">
    <property type="term" value="C:nucleus"/>
    <property type="evidence" value="ECO:0007669"/>
    <property type="project" value="InterPro"/>
</dbReference>
<reference evidence="5" key="4">
    <citation type="submission" date="2025-08" db="UniProtKB">
        <authorList>
            <consortium name="Ensembl"/>
        </authorList>
    </citation>
    <scope>IDENTIFICATION</scope>
</reference>
<evidence type="ECO:0000313" key="5">
    <source>
        <dbReference type="Ensembl" id="ENSCMIP00000020679.1"/>
    </source>
</evidence>
<evidence type="ECO:0000259" key="4">
    <source>
        <dbReference type="Pfam" id="PF02234"/>
    </source>
</evidence>
<reference evidence="6" key="2">
    <citation type="journal article" date="2007" name="PLoS Biol.">
        <title>Survey sequencing and comparative analysis of the elephant shark (Callorhinchus milii) genome.</title>
        <authorList>
            <person name="Venkatesh B."/>
            <person name="Kirkness E.F."/>
            <person name="Loh Y.H."/>
            <person name="Halpern A.L."/>
            <person name="Lee A.P."/>
            <person name="Johnson J."/>
            <person name="Dandona N."/>
            <person name="Viswanathan L.D."/>
            <person name="Tay A."/>
            <person name="Venter J.C."/>
            <person name="Strausberg R.L."/>
            <person name="Brenner S."/>
        </authorList>
    </citation>
    <scope>NUCLEOTIDE SEQUENCE [LARGE SCALE GENOMIC DNA]</scope>
</reference>
<keyword evidence="2" id="KW-0649">Protein kinase inhibitor</keyword>
<name>A0A4W3IIH6_CALMI</name>
<dbReference type="GeneTree" id="ENSGT00940000159918"/>
<feature type="compositionally biased region" description="Polar residues" evidence="3">
    <location>
        <begin position="99"/>
        <end position="111"/>
    </location>
</feature>
<dbReference type="AlphaFoldDB" id="A0A4W3IIH6"/>
<dbReference type="RefSeq" id="XP_042191621.1">
    <property type="nucleotide sequence ID" value="XM_042335687.1"/>
</dbReference>
<dbReference type="Pfam" id="PF02234">
    <property type="entry name" value="CDI"/>
    <property type="match status" value="1"/>
</dbReference>